<dbReference type="InterPro" id="IPR052164">
    <property type="entry name" value="Anthracycline_SecMetBiosynth"/>
</dbReference>
<dbReference type="PANTHER" id="PTHR33993:SF14">
    <property type="entry name" value="GB|AAF24581.1"/>
    <property type="match status" value="1"/>
</dbReference>
<dbReference type="KEGG" id="sroi:IAG44_28955"/>
<proteinExistence type="predicted"/>
<dbReference type="PANTHER" id="PTHR33993">
    <property type="entry name" value="GLYOXALASE-RELATED"/>
    <property type="match status" value="1"/>
</dbReference>
<dbReference type="Gene3D" id="3.10.180.10">
    <property type="entry name" value="2,3-Dihydroxybiphenyl 1,2-Dioxygenase, domain 1"/>
    <property type="match status" value="1"/>
</dbReference>
<evidence type="ECO:0008006" key="3">
    <source>
        <dbReference type="Google" id="ProtNLM"/>
    </source>
</evidence>
<protein>
    <recommendedName>
        <fullName evidence="3">VOC domain-containing protein</fullName>
    </recommendedName>
</protein>
<keyword evidence="2" id="KW-1185">Reference proteome</keyword>
<dbReference type="Proteomes" id="UP000516052">
    <property type="component" value="Chromosome"/>
</dbReference>
<dbReference type="SUPFAM" id="SSF54593">
    <property type="entry name" value="Glyoxalase/Bleomycin resistance protein/Dihydroxybiphenyl dioxygenase"/>
    <property type="match status" value="1"/>
</dbReference>
<sequence length="146" mass="15371">MTGRLGDLGEFGWMDIKTRTPHDTAAHLAATLGWTVDGRRVHASGHPIGGLSDLANPVYPPGTPPHVAYYIAVDDIGTRVTAAVDGGARIVVEPFELGDGGAIATLLDPFGAAFSLWEGSDGWRLPGTGTGLPERMLLWCGRGRQP</sequence>
<organism evidence="1 2">
    <name type="scientific">Streptomyces roseirectus</name>
    <dbReference type="NCBI Taxonomy" id="2768066"/>
    <lineage>
        <taxon>Bacteria</taxon>
        <taxon>Bacillati</taxon>
        <taxon>Actinomycetota</taxon>
        <taxon>Actinomycetes</taxon>
        <taxon>Kitasatosporales</taxon>
        <taxon>Streptomycetaceae</taxon>
        <taxon>Streptomyces</taxon>
    </lineage>
</organism>
<dbReference type="RefSeq" id="WP_187750007.1">
    <property type="nucleotide sequence ID" value="NZ_CP060828.1"/>
</dbReference>
<reference evidence="1 2" key="1">
    <citation type="submission" date="2020-08" db="EMBL/GenBank/DDBJ databases">
        <title>A novel species.</title>
        <authorList>
            <person name="Gao J."/>
        </authorList>
    </citation>
    <scope>NUCLEOTIDE SEQUENCE [LARGE SCALE GENOMIC DNA]</scope>
    <source>
        <strain evidence="1 2">CRXT-G-22</strain>
    </source>
</reference>
<dbReference type="InterPro" id="IPR029068">
    <property type="entry name" value="Glyas_Bleomycin-R_OHBP_Dase"/>
</dbReference>
<dbReference type="AlphaFoldDB" id="A0A7H0IJU7"/>
<gene>
    <name evidence="1" type="ORF">IAG44_28955</name>
</gene>
<evidence type="ECO:0000313" key="2">
    <source>
        <dbReference type="Proteomes" id="UP000516052"/>
    </source>
</evidence>
<name>A0A7H0IJU7_9ACTN</name>
<dbReference type="EMBL" id="CP060828">
    <property type="protein sequence ID" value="QNP73063.1"/>
    <property type="molecule type" value="Genomic_DNA"/>
</dbReference>
<accession>A0A7H0IJU7</accession>
<evidence type="ECO:0000313" key="1">
    <source>
        <dbReference type="EMBL" id="QNP73063.1"/>
    </source>
</evidence>